<sequence>MNKLITIFVTTLLAGCSIVGEAGVESAPYKLLKADKDKETETKIEIREYQSMVLVSTSMDDDGRNSAFRRLFNYIAGDNSGQREIAMTAPVYMGNDAASGEGMKISMTAPVFMNSDVASSGGANVMSFVMPDSFTYDSTPIPNNPKVKVSEVKNYKVAAITFSWTLSDSNVKKHTNILLDYLKQNDFTVTGKAYTAAYNGPMTLPMYRKNEVLIPIQ</sequence>
<evidence type="ECO:0000313" key="1">
    <source>
        <dbReference type="EMBL" id="MUH72420.1"/>
    </source>
</evidence>
<dbReference type="InterPro" id="IPR011256">
    <property type="entry name" value="Reg_factor_effector_dom_sf"/>
</dbReference>
<accession>A0A6N8FBP6</accession>
<evidence type="ECO:0000313" key="2">
    <source>
        <dbReference type="Proteomes" id="UP000439994"/>
    </source>
</evidence>
<dbReference type="RefSeq" id="WP_330997744.1">
    <property type="nucleotide sequence ID" value="NZ_WOCD01000003.1"/>
</dbReference>
<dbReference type="Gene3D" id="3.20.80.10">
    <property type="entry name" value="Regulatory factor, effector binding domain"/>
    <property type="match status" value="2"/>
</dbReference>
<comment type="caution">
    <text evidence="1">The sequence shown here is derived from an EMBL/GenBank/DDBJ whole genome shotgun (WGS) entry which is preliminary data.</text>
</comment>
<name>A0A6N8FBP6_9GAMM</name>
<proteinExistence type="predicted"/>
<dbReference type="PANTHER" id="PTHR11220:SF1">
    <property type="entry name" value="HEME-BINDING PROTEIN 2"/>
    <property type="match status" value="1"/>
</dbReference>
<dbReference type="EMBL" id="WOCD01000003">
    <property type="protein sequence ID" value="MUH72420.1"/>
    <property type="molecule type" value="Genomic_DNA"/>
</dbReference>
<dbReference type="SUPFAM" id="SSF55136">
    <property type="entry name" value="Probable bacterial effector-binding domain"/>
    <property type="match status" value="2"/>
</dbReference>
<gene>
    <name evidence="1" type="ORF">GNP35_07955</name>
</gene>
<protein>
    <submittedName>
        <fullName evidence="1">Heme-binding protein</fullName>
    </submittedName>
</protein>
<dbReference type="AlphaFoldDB" id="A0A6N8FBP6"/>
<keyword evidence="2" id="KW-1185">Reference proteome</keyword>
<organism evidence="1 2">
    <name type="scientific">Psychrosphaera haliotis</name>
    <dbReference type="NCBI Taxonomy" id="555083"/>
    <lineage>
        <taxon>Bacteria</taxon>
        <taxon>Pseudomonadati</taxon>
        <taxon>Pseudomonadota</taxon>
        <taxon>Gammaproteobacteria</taxon>
        <taxon>Alteromonadales</taxon>
        <taxon>Pseudoalteromonadaceae</taxon>
        <taxon>Psychrosphaera</taxon>
    </lineage>
</organism>
<dbReference type="Pfam" id="PF04832">
    <property type="entry name" value="SOUL"/>
    <property type="match status" value="1"/>
</dbReference>
<reference evidence="1 2" key="1">
    <citation type="submission" date="2019-11" db="EMBL/GenBank/DDBJ databases">
        <title>P. haliotis isolates from Z. marina roots.</title>
        <authorList>
            <person name="Cohen M."/>
            <person name="Jospin G."/>
            <person name="Eisen J.A."/>
            <person name="Coil D.A."/>
        </authorList>
    </citation>
    <scope>NUCLEOTIDE SEQUENCE [LARGE SCALE GENOMIC DNA]</scope>
    <source>
        <strain evidence="1 2">UCD-MCMsp1aY</strain>
    </source>
</reference>
<dbReference type="Proteomes" id="UP000439994">
    <property type="component" value="Unassembled WGS sequence"/>
</dbReference>
<dbReference type="PROSITE" id="PS51257">
    <property type="entry name" value="PROKAR_LIPOPROTEIN"/>
    <property type="match status" value="1"/>
</dbReference>
<dbReference type="InterPro" id="IPR006917">
    <property type="entry name" value="SOUL_heme-bd"/>
</dbReference>
<dbReference type="PANTHER" id="PTHR11220">
    <property type="entry name" value="HEME-BINDING PROTEIN-RELATED"/>
    <property type="match status" value="1"/>
</dbReference>